<protein>
    <submittedName>
        <fullName evidence="1">Uncharacterized protein</fullName>
    </submittedName>
</protein>
<dbReference type="STRING" id="406100.SAMN04488052_101359"/>
<dbReference type="EMBL" id="FOEG01000001">
    <property type="protein sequence ID" value="SEO49338.1"/>
    <property type="molecule type" value="Genomic_DNA"/>
</dbReference>
<dbReference type="AlphaFoldDB" id="A0A1H8Q5P0"/>
<gene>
    <name evidence="1" type="ORF">SAMN04488052_101359</name>
</gene>
<reference evidence="1 2" key="1">
    <citation type="submission" date="2016-10" db="EMBL/GenBank/DDBJ databases">
        <authorList>
            <person name="de Groot N.N."/>
        </authorList>
    </citation>
    <scope>NUCLEOTIDE SEQUENCE [LARGE SCALE GENOMIC DNA]</scope>
    <source>
        <strain evidence="1 2">CGMCC 1.6291</strain>
    </source>
</reference>
<accession>A0A1H8Q5P0</accession>
<proteinExistence type="predicted"/>
<keyword evidence="2" id="KW-1185">Reference proteome</keyword>
<name>A0A1H8Q5P0_9GAMM</name>
<evidence type="ECO:0000313" key="2">
    <source>
        <dbReference type="Proteomes" id="UP000199657"/>
    </source>
</evidence>
<dbReference type="Proteomes" id="UP000199657">
    <property type="component" value="Unassembled WGS sequence"/>
</dbReference>
<dbReference type="RefSeq" id="WP_091639412.1">
    <property type="nucleotide sequence ID" value="NZ_FOEG01000001.1"/>
</dbReference>
<sequence length="273" mass="30408">MDENRREALYWERLRTIAADHGERISRVFRLRPGYLEADELAIVLNFALGRSLDALHAEDAPLATEAVLEALTALPPDACHPRTAVDALVWYDRGASQGRRVPTVIAQGALFQPSIERAFRDRRRERTGHSMRCLVENQRELARAVESLVDALGEPGGNQASRSALRANMKRIQSLLRSSEWHARAAASWAVKNGFSMDGISQALFRLLLQPLRRMGRLMTALETHLDIPQDQRCSPRINRVSRRVLLELMDAAAIECEQEAAGCIHAGGSTG</sequence>
<organism evidence="1 2">
    <name type="scientific">Aquisalimonas asiatica</name>
    <dbReference type="NCBI Taxonomy" id="406100"/>
    <lineage>
        <taxon>Bacteria</taxon>
        <taxon>Pseudomonadati</taxon>
        <taxon>Pseudomonadota</taxon>
        <taxon>Gammaproteobacteria</taxon>
        <taxon>Chromatiales</taxon>
        <taxon>Ectothiorhodospiraceae</taxon>
        <taxon>Aquisalimonas</taxon>
    </lineage>
</organism>
<evidence type="ECO:0000313" key="1">
    <source>
        <dbReference type="EMBL" id="SEO49338.1"/>
    </source>
</evidence>